<comment type="caution">
    <text evidence="3">The sequence shown here is derived from an EMBL/GenBank/DDBJ whole genome shotgun (WGS) entry which is preliminary data.</text>
</comment>
<feature type="region of interest" description="Disordered" evidence="1">
    <location>
        <begin position="1"/>
        <end position="63"/>
    </location>
</feature>
<feature type="compositionally biased region" description="Gly residues" evidence="1">
    <location>
        <begin position="627"/>
        <end position="639"/>
    </location>
</feature>
<dbReference type="Pfam" id="PF21762">
    <property type="entry name" value="DEDDh_C"/>
    <property type="match status" value="1"/>
</dbReference>
<dbReference type="InterPro" id="IPR036397">
    <property type="entry name" value="RNaseH_sf"/>
</dbReference>
<dbReference type="PANTHER" id="PTHR28083">
    <property type="entry name" value="GOOD FOR FULL DBP5 ACTIVITY PROTEIN 2"/>
    <property type="match status" value="1"/>
</dbReference>
<feature type="region of interest" description="Disordered" evidence="1">
    <location>
        <begin position="534"/>
        <end position="677"/>
    </location>
</feature>
<name>A0A8J2MXQ7_9PLEO</name>
<evidence type="ECO:0000313" key="4">
    <source>
        <dbReference type="Proteomes" id="UP000676310"/>
    </source>
</evidence>
<dbReference type="Proteomes" id="UP000676310">
    <property type="component" value="Unassembled WGS sequence"/>
</dbReference>
<dbReference type="GeneID" id="67014306"/>
<protein>
    <recommendedName>
        <fullName evidence="2">Gfd2/YDR514C-like C-terminal domain-containing protein</fullName>
    </recommendedName>
</protein>
<dbReference type="InterPro" id="IPR048519">
    <property type="entry name" value="Gfd2/YDR514C-like_C"/>
</dbReference>
<evidence type="ECO:0000313" key="3">
    <source>
        <dbReference type="EMBL" id="CAG5152557.1"/>
    </source>
</evidence>
<dbReference type="RefSeq" id="XP_043166360.1">
    <property type="nucleotide sequence ID" value="XM_043310425.1"/>
</dbReference>
<proteinExistence type="predicted"/>
<dbReference type="OrthoDB" id="5953249at2759"/>
<dbReference type="InterPro" id="IPR012337">
    <property type="entry name" value="RNaseH-like_sf"/>
</dbReference>
<feature type="compositionally biased region" description="Low complexity" evidence="1">
    <location>
        <begin position="26"/>
        <end position="39"/>
    </location>
</feature>
<feature type="compositionally biased region" description="Basic and acidic residues" evidence="1">
    <location>
        <begin position="540"/>
        <end position="557"/>
    </location>
</feature>
<evidence type="ECO:0000259" key="2">
    <source>
        <dbReference type="Pfam" id="PF21762"/>
    </source>
</evidence>
<gene>
    <name evidence="3" type="ORF">ALTATR162_LOCUS2819</name>
</gene>
<keyword evidence="4" id="KW-1185">Reference proteome</keyword>
<dbReference type="InterPro" id="IPR040151">
    <property type="entry name" value="Gfd2/YDR514C-like"/>
</dbReference>
<organism evidence="3 4">
    <name type="scientific">Alternaria atra</name>
    <dbReference type="NCBI Taxonomy" id="119953"/>
    <lineage>
        <taxon>Eukaryota</taxon>
        <taxon>Fungi</taxon>
        <taxon>Dikarya</taxon>
        <taxon>Ascomycota</taxon>
        <taxon>Pezizomycotina</taxon>
        <taxon>Dothideomycetes</taxon>
        <taxon>Pleosporomycetidae</taxon>
        <taxon>Pleosporales</taxon>
        <taxon>Pleosporineae</taxon>
        <taxon>Pleosporaceae</taxon>
        <taxon>Alternaria</taxon>
        <taxon>Alternaria sect. Ulocladioides</taxon>
    </lineage>
</organism>
<dbReference type="SUPFAM" id="SSF53098">
    <property type="entry name" value="Ribonuclease H-like"/>
    <property type="match status" value="1"/>
</dbReference>
<feature type="compositionally biased region" description="Basic and acidic residues" evidence="1">
    <location>
        <begin position="252"/>
        <end position="263"/>
    </location>
</feature>
<feature type="region of interest" description="Disordered" evidence="1">
    <location>
        <begin position="244"/>
        <end position="270"/>
    </location>
</feature>
<accession>A0A8J2MXQ7</accession>
<dbReference type="AlphaFoldDB" id="A0A8J2MXQ7"/>
<evidence type="ECO:0000256" key="1">
    <source>
        <dbReference type="SAM" id="MobiDB-lite"/>
    </source>
</evidence>
<feature type="domain" description="Gfd2/YDR514C-like C-terminal" evidence="2">
    <location>
        <begin position="312"/>
        <end position="508"/>
    </location>
</feature>
<dbReference type="GO" id="GO:0003676">
    <property type="term" value="F:nucleic acid binding"/>
    <property type="evidence" value="ECO:0007669"/>
    <property type="project" value="InterPro"/>
</dbReference>
<dbReference type="GO" id="GO:0005634">
    <property type="term" value="C:nucleus"/>
    <property type="evidence" value="ECO:0007669"/>
    <property type="project" value="TreeGrafter"/>
</dbReference>
<reference evidence="3" key="1">
    <citation type="submission" date="2021-05" db="EMBL/GenBank/DDBJ databases">
        <authorList>
            <person name="Stam R."/>
        </authorList>
    </citation>
    <scope>NUCLEOTIDE SEQUENCE</scope>
    <source>
        <strain evidence="3">CS162</strain>
    </source>
</reference>
<feature type="compositionally biased region" description="Low complexity" evidence="1">
    <location>
        <begin position="592"/>
        <end position="607"/>
    </location>
</feature>
<dbReference type="PANTHER" id="PTHR28083:SF1">
    <property type="entry name" value="GOOD FOR FULL DBP5 ACTIVITY PROTEIN 2"/>
    <property type="match status" value="1"/>
</dbReference>
<dbReference type="EMBL" id="CAJRGZ010000016">
    <property type="protein sequence ID" value="CAG5152557.1"/>
    <property type="molecule type" value="Genomic_DNA"/>
</dbReference>
<sequence>MASARMQRLRSFVQPDFDALPDRPVSPQSEPQPESNPESNPEPKPDRGSDNSFNPNLDSMRLPTETATTPLTDVAGHPVADLKRGSLASPRHHFTSIQALSRYPYKYCNKSYMQDIASSFFDQGKFWQRQWDLYYIWDFEETSKPFILVRESQVQALLGEINKHLKLTLRVTDQQREEGLVVRFPDHPRCLPRYLGRSQSREDVDNMAENAPNEHFRAAGEAAHPPLQKPTLEEFKELMETLAQAQKAKNKANRDKKQQERLGKNKSMQDQFKRAGRYLGLRDSIQDPLPSTPSPAIDPSMPAPFPFDQSVVFVCVDVESYERDHHKITEVGVATLDTRELVGVPPDKYGGAWRNKIRARHFRINEYRHLVNSDFVTGYPDGFDFGDSTFVPLKEAANHVAACFHAPFGAQDGDDFLSHYDPTEKRNIIFLGHDTLGDVRYLQKLGYDPMKVENILEAMDTAIMYRIWNRDQQPTSLGKILKQFDIIGWKLHNAGNDAVYTVQAMLAICVNEATIRGSQELDSIREQEKAARRQAALDEAEQKVKDDAEGWSDHEAVGDGGVPVPLASVIAPKPAQSKVRITPQYDGTSEFSMGPPRGRGSSGSGDSQRSRGYRGSTGQRASRGRGQVDGRGQSGGGGRPRGRARSQVQGRGRGRGRSDSPRDAPASEAIPQVQYHW</sequence>
<dbReference type="Gene3D" id="3.30.420.10">
    <property type="entry name" value="Ribonuclease H-like superfamily/Ribonuclease H"/>
    <property type="match status" value="1"/>
</dbReference>